<gene>
    <name evidence="2" type="ORF">COU07_04125</name>
</gene>
<keyword evidence="1" id="KW-0812">Transmembrane</keyword>
<feature type="transmembrane region" description="Helical" evidence="1">
    <location>
        <begin position="36"/>
        <end position="54"/>
    </location>
</feature>
<organism evidence="2 3">
    <name type="scientific">Candidatus Harrisonbacteria bacterium CG10_big_fil_rev_8_21_14_0_10_40_38</name>
    <dbReference type="NCBI Taxonomy" id="1974583"/>
    <lineage>
        <taxon>Bacteria</taxon>
        <taxon>Candidatus Harrisoniibacteriota</taxon>
    </lineage>
</organism>
<dbReference type="PANTHER" id="PTHR36007">
    <property type="entry name" value="TRANSPORT PROTEIN-RELATED"/>
    <property type="match status" value="1"/>
</dbReference>
<evidence type="ECO:0000313" key="2">
    <source>
        <dbReference type="EMBL" id="PIR88874.1"/>
    </source>
</evidence>
<proteinExistence type="predicted"/>
<accession>A0A2H0UR49</accession>
<dbReference type="Proteomes" id="UP000231157">
    <property type="component" value="Unassembled WGS sequence"/>
</dbReference>
<dbReference type="InterPro" id="IPR009577">
    <property type="entry name" value="Sm_multidrug_ex"/>
</dbReference>
<evidence type="ECO:0000256" key="1">
    <source>
        <dbReference type="SAM" id="Phobius"/>
    </source>
</evidence>
<protein>
    <recommendedName>
        <fullName evidence="4">Ligand-binding protein SH3</fullName>
    </recommendedName>
</protein>
<dbReference type="PANTHER" id="PTHR36007:SF2">
    <property type="entry name" value="TRANSPORT PROTEIN-RELATED"/>
    <property type="match status" value="1"/>
</dbReference>
<dbReference type="AlphaFoldDB" id="A0A2H0UR49"/>
<evidence type="ECO:0008006" key="4">
    <source>
        <dbReference type="Google" id="ProtNLM"/>
    </source>
</evidence>
<reference evidence="3" key="1">
    <citation type="submission" date="2017-09" db="EMBL/GenBank/DDBJ databases">
        <title>Depth-based differentiation of microbial function through sediment-hosted aquifers and enrichment of novel symbionts in the deep terrestrial subsurface.</title>
        <authorList>
            <person name="Probst A.J."/>
            <person name="Ladd B."/>
            <person name="Jarett J.K."/>
            <person name="Geller-Mcgrath D.E."/>
            <person name="Sieber C.M.K."/>
            <person name="Emerson J.B."/>
            <person name="Anantharaman K."/>
            <person name="Thomas B.C."/>
            <person name="Malmstrom R."/>
            <person name="Stieglmeier M."/>
            <person name="Klingl A."/>
            <person name="Woyke T."/>
            <person name="Ryan C.M."/>
            <person name="Banfield J.F."/>
        </authorList>
    </citation>
    <scope>NUCLEOTIDE SEQUENCE [LARGE SCALE GENOMIC DNA]</scope>
</reference>
<feature type="transmembrane region" description="Helical" evidence="1">
    <location>
        <begin position="134"/>
        <end position="158"/>
    </location>
</feature>
<keyword evidence="1" id="KW-0472">Membrane</keyword>
<evidence type="ECO:0000313" key="3">
    <source>
        <dbReference type="Proteomes" id="UP000231157"/>
    </source>
</evidence>
<feature type="transmembrane region" description="Helical" evidence="1">
    <location>
        <begin position="103"/>
        <end position="128"/>
    </location>
</feature>
<comment type="caution">
    <text evidence="2">The sequence shown here is derived from an EMBL/GenBank/DDBJ whole genome shotgun (WGS) entry which is preliminary data.</text>
</comment>
<keyword evidence="1" id="KW-1133">Transmembrane helix</keyword>
<dbReference type="EMBL" id="PFAZ01000013">
    <property type="protein sequence ID" value="PIR88874.1"/>
    <property type="molecule type" value="Genomic_DNA"/>
</dbReference>
<dbReference type="Pfam" id="PF06695">
    <property type="entry name" value="Sm_multidrug_ex"/>
    <property type="match status" value="1"/>
</dbReference>
<name>A0A2H0UR49_9BACT</name>
<sequence>MFKELITILIAMTPTLEAHGAILAGIAFHFSIIKSFFLAIIGMVLITGPLLLWWRVLSEYFMHRVYLINRFMSWLFSYTRRKHSDKFENIDPAERKAHLLKAIVLYIFVAVPGPFTGVWGGTVAAYVFGVPFKYAYVSLVLGAVTVAVLDSLVIAGAIKILGFG</sequence>